<evidence type="ECO:0000259" key="1">
    <source>
        <dbReference type="Pfam" id="PF12146"/>
    </source>
</evidence>
<dbReference type="Pfam" id="PF12146">
    <property type="entry name" value="Hydrolase_4"/>
    <property type="match status" value="1"/>
</dbReference>
<dbReference type="RefSeq" id="WP_073039684.1">
    <property type="nucleotide sequence ID" value="NZ_FQUO01000002.1"/>
</dbReference>
<keyword evidence="2" id="KW-0031">Aminopeptidase</keyword>
<dbReference type="InterPro" id="IPR029058">
    <property type="entry name" value="AB_hydrolase_fold"/>
</dbReference>
<dbReference type="AlphaFoldDB" id="A0A1M4V0K8"/>
<accession>A0A1M4V0K8</accession>
<dbReference type="Proteomes" id="UP000184368">
    <property type="component" value="Unassembled WGS sequence"/>
</dbReference>
<organism evidence="2 3">
    <name type="scientific">Cnuella takakiae</name>
    <dbReference type="NCBI Taxonomy" id="1302690"/>
    <lineage>
        <taxon>Bacteria</taxon>
        <taxon>Pseudomonadati</taxon>
        <taxon>Bacteroidota</taxon>
        <taxon>Chitinophagia</taxon>
        <taxon>Chitinophagales</taxon>
        <taxon>Chitinophagaceae</taxon>
        <taxon>Cnuella</taxon>
    </lineage>
</organism>
<gene>
    <name evidence="2" type="ORF">SAMN05444008_10297</name>
</gene>
<keyword evidence="2" id="KW-0645">Protease</keyword>
<dbReference type="EMBL" id="FQUO01000002">
    <property type="protein sequence ID" value="SHE62459.1"/>
    <property type="molecule type" value="Genomic_DNA"/>
</dbReference>
<reference evidence="2 3" key="1">
    <citation type="submission" date="2016-11" db="EMBL/GenBank/DDBJ databases">
        <authorList>
            <person name="Jaros S."/>
            <person name="Januszkiewicz K."/>
            <person name="Wedrychowicz H."/>
        </authorList>
    </citation>
    <scope>NUCLEOTIDE SEQUENCE [LARGE SCALE GENOMIC DNA]</scope>
    <source>
        <strain evidence="2 3">DSM 26897</strain>
    </source>
</reference>
<dbReference type="GO" id="GO:0004177">
    <property type="term" value="F:aminopeptidase activity"/>
    <property type="evidence" value="ECO:0007669"/>
    <property type="project" value="UniProtKB-KW"/>
</dbReference>
<evidence type="ECO:0000313" key="2">
    <source>
        <dbReference type="EMBL" id="SHE62459.1"/>
    </source>
</evidence>
<dbReference type="PANTHER" id="PTHR43689:SF8">
    <property type="entry name" value="ALPHA_BETA-HYDROLASES SUPERFAMILY PROTEIN"/>
    <property type="match status" value="1"/>
</dbReference>
<dbReference type="OrthoDB" id="9785847at2"/>
<dbReference type="SUPFAM" id="SSF53474">
    <property type="entry name" value="alpha/beta-Hydrolases"/>
    <property type="match status" value="1"/>
</dbReference>
<protein>
    <submittedName>
        <fullName evidence="2">Serine aminopeptidase, S33</fullName>
    </submittedName>
</protein>
<feature type="domain" description="Serine aminopeptidase S33" evidence="1">
    <location>
        <begin position="76"/>
        <end position="187"/>
    </location>
</feature>
<dbReference type="Gene3D" id="3.40.50.1820">
    <property type="entry name" value="alpha/beta hydrolase"/>
    <property type="match status" value="1"/>
</dbReference>
<name>A0A1M4V0K8_9BACT</name>
<proteinExistence type="predicted"/>
<keyword evidence="3" id="KW-1185">Reference proteome</keyword>
<evidence type="ECO:0000313" key="3">
    <source>
        <dbReference type="Proteomes" id="UP000184368"/>
    </source>
</evidence>
<dbReference type="STRING" id="1302690.BUE76_13215"/>
<keyword evidence="2" id="KW-0378">Hydrolase</keyword>
<dbReference type="PANTHER" id="PTHR43689">
    <property type="entry name" value="HYDROLASE"/>
    <property type="match status" value="1"/>
</dbReference>
<sequence>MRKSQKLVLQLIRAKFTFLSIVSKKKAAKEAFKLFCTPQHRNTKEPPRIFSEAENLRFEWDGYQIQGYRWNKGAGKRVMILHGFESSIVNFDRYVRPLMKKGYEVLGFDAPGHGRSTGKEIHARMYKAFILHLVQQYGPVQSFLAHSLGGLAVSLALEDIPHDANTRVALVAPATETTTAIRSYFKFLQLDEGLRGEFEKLIQKIGGEPSSWYSVSRAVPNLKATILWCHDKGDDLTPFSDVAPVVAQNHPHITFRFSEGLGHRRIYRDNNTSRAILEFL</sequence>
<dbReference type="InterPro" id="IPR022742">
    <property type="entry name" value="Hydrolase_4"/>
</dbReference>